<accession>A0A2B4R5U6</accession>
<evidence type="ECO:0000259" key="6">
    <source>
        <dbReference type="Pfam" id="PF25561"/>
    </source>
</evidence>
<feature type="compositionally biased region" description="Polar residues" evidence="4">
    <location>
        <begin position="49"/>
        <end position="60"/>
    </location>
</feature>
<comment type="caution">
    <text evidence="7">The sequence shown here is derived from an EMBL/GenBank/DDBJ whole genome shotgun (WGS) entry which is preliminary data.</text>
</comment>
<evidence type="ECO:0000313" key="8">
    <source>
        <dbReference type="Proteomes" id="UP000225706"/>
    </source>
</evidence>
<protein>
    <submittedName>
        <fullName evidence="7">Zinc finger MYM-type protein 2</fullName>
    </submittedName>
</protein>
<evidence type="ECO:0000259" key="5">
    <source>
        <dbReference type="Pfam" id="PF12012"/>
    </source>
</evidence>
<keyword evidence="2" id="KW-0597">Phosphoprotein</keyword>
<sequence>MADEDDIFRKLCPKTPEWMADFEKPCFCLGLDILKSTTNNGEPAPAVETPSTSEISNQDGNRIAEREGNSDSQELEDFISAQKSSNTFKKTKCDMRALKRFCSTIDETREPETMTAKELDKVLSRFFKDITKENGEEYEPSTLTSFKRSFQRYFSEKKLPFNIFVDDEFSRSRQVLAAKRKSLVQSGFGNKPKAARELAEEEQEKLFETRQFGDHDPLVLQRTLWWFLSLHFGFRARDESRKLCWGDVLLEKDPETCRELLVWPTERGSKTRQGNSETGHRRPFSPKLFTTGDARWPVKFYKAFEKHRPDEMKKPEAPFFLAVNQKRRADDQIWYMRYPLGKNQLGKFLSDA</sequence>
<evidence type="ECO:0000256" key="2">
    <source>
        <dbReference type="ARBA" id="ARBA00022553"/>
    </source>
</evidence>
<dbReference type="AlphaFoldDB" id="A0A2B4R5U6"/>
<dbReference type="EMBL" id="LSMT01001950">
    <property type="protein sequence ID" value="PFX11737.1"/>
    <property type="molecule type" value="Genomic_DNA"/>
</dbReference>
<evidence type="ECO:0000256" key="1">
    <source>
        <dbReference type="ARBA" id="ARBA00022499"/>
    </source>
</evidence>
<proteinExistence type="predicted"/>
<feature type="non-terminal residue" evidence="7">
    <location>
        <position position="352"/>
    </location>
</feature>
<reference evidence="8" key="1">
    <citation type="journal article" date="2017" name="bioRxiv">
        <title>Comparative analysis of the genomes of Stylophora pistillata and Acropora digitifera provides evidence for extensive differences between species of corals.</title>
        <authorList>
            <person name="Voolstra C.R."/>
            <person name="Li Y."/>
            <person name="Liew Y.J."/>
            <person name="Baumgarten S."/>
            <person name="Zoccola D."/>
            <person name="Flot J.-F."/>
            <person name="Tambutte S."/>
            <person name="Allemand D."/>
            <person name="Aranda M."/>
        </authorList>
    </citation>
    <scope>NUCLEOTIDE SEQUENCE [LARGE SCALE GENOMIC DNA]</scope>
</reference>
<feature type="domain" description="QRICH1-like" evidence="6">
    <location>
        <begin position="113"/>
        <end position="176"/>
    </location>
</feature>
<organism evidence="7 8">
    <name type="scientific">Stylophora pistillata</name>
    <name type="common">Smooth cauliflower coral</name>
    <dbReference type="NCBI Taxonomy" id="50429"/>
    <lineage>
        <taxon>Eukaryota</taxon>
        <taxon>Metazoa</taxon>
        <taxon>Cnidaria</taxon>
        <taxon>Anthozoa</taxon>
        <taxon>Hexacorallia</taxon>
        <taxon>Scleractinia</taxon>
        <taxon>Astrocoeniina</taxon>
        <taxon>Pocilloporidae</taxon>
        <taxon>Stylophora</taxon>
    </lineage>
</organism>
<dbReference type="InterPro" id="IPR021893">
    <property type="entry name" value="ZMYM2-like_C"/>
</dbReference>
<keyword evidence="8" id="KW-1185">Reference proteome</keyword>
<keyword evidence="1" id="KW-1017">Isopeptide bond</keyword>
<dbReference type="PANTHER" id="PTHR46963:SF2">
    <property type="match status" value="1"/>
</dbReference>
<dbReference type="Pfam" id="PF12012">
    <property type="entry name" value="DUF3504"/>
    <property type="match status" value="1"/>
</dbReference>
<dbReference type="PANTHER" id="PTHR46963">
    <property type="entry name" value="SIMILAR TO RIKEN CDNA E130308A19"/>
    <property type="match status" value="1"/>
</dbReference>
<dbReference type="InterPro" id="IPR042838">
    <property type="entry name" value="KIAA1958"/>
</dbReference>
<dbReference type="Proteomes" id="UP000225706">
    <property type="component" value="Unassembled WGS sequence"/>
</dbReference>
<evidence type="ECO:0000256" key="4">
    <source>
        <dbReference type="SAM" id="MobiDB-lite"/>
    </source>
</evidence>
<feature type="region of interest" description="Disordered" evidence="4">
    <location>
        <begin position="39"/>
        <end position="73"/>
    </location>
</feature>
<keyword evidence="3" id="KW-0832">Ubl conjugation</keyword>
<name>A0A2B4R5U6_STYPI</name>
<dbReference type="OrthoDB" id="5964417at2759"/>
<evidence type="ECO:0000313" key="7">
    <source>
        <dbReference type="EMBL" id="PFX11737.1"/>
    </source>
</evidence>
<feature type="domain" description="ZMYM2-like/QRICH1 C-terminal" evidence="5">
    <location>
        <begin position="201"/>
        <end position="349"/>
    </location>
</feature>
<dbReference type="Pfam" id="PF25561">
    <property type="entry name" value="QRICH1"/>
    <property type="match status" value="1"/>
</dbReference>
<evidence type="ECO:0000256" key="3">
    <source>
        <dbReference type="ARBA" id="ARBA00022843"/>
    </source>
</evidence>
<dbReference type="InterPro" id="IPR057926">
    <property type="entry name" value="QRICH1_dom"/>
</dbReference>
<gene>
    <name evidence="7" type="primary">ZMYM2</name>
    <name evidence="7" type="ORF">AWC38_SpisGene24428</name>
</gene>